<comment type="catalytic activity">
    <reaction evidence="8">
        <text>a 1,2-diacyl-sn-glycero-3-phosphocholine + H2O = a 1-acyl-sn-glycero-3-phosphocholine + a fatty acid + H(+)</text>
        <dbReference type="Rhea" id="RHEA:15801"/>
        <dbReference type="ChEBI" id="CHEBI:15377"/>
        <dbReference type="ChEBI" id="CHEBI:15378"/>
        <dbReference type="ChEBI" id="CHEBI:28868"/>
        <dbReference type="ChEBI" id="CHEBI:57643"/>
        <dbReference type="ChEBI" id="CHEBI:58168"/>
        <dbReference type="EC" id="3.1.1.4"/>
    </reaction>
</comment>
<dbReference type="InterPro" id="IPR036444">
    <property type="entry name" value="PLipase_A2_dom_sf"/>
</dbReference>
<comment type="cofactor">
    <cofactor evidence="5">
        <name>Ca(2+)</name>
        <dbReference type="ChEBI" id="CHEBI:29108"/>
    </cofactor>
    <text evidence="5">Binds 1 Ca(2+) ion per subunit.</text>
</comment>
<dbReference type="Gene3D" id="1.20.90.10">
    <property type="entry name" value="Phospholipase A2 domain"/>
    <property type="match status" value="1"/>
</dbReference>
<evidence type="ECO:0000256" key="3">
    <source>
        <dbReference type="ARBA" id="ARBA00023157"/>
    </source>
</evidence>
<evidence type="ECO:0000259" key="9">
    <source>
        <dbReference type="SMART" id="SM00085"/>
    </source>
</evidence>
<dbReference type="PROSITE" id="PS00119">
    <property type="entry name" value="PA2_ASP"/>
    <property type="match status" value="1"/>
</dbReference>
<feature type="binding site" evidence="5">
    <location>
        <position position="54"/>
    </location>
    <ligand>
        <name>Ca(2+)</name>
        <dbReference type="ChEBI" id="CHEBI:29108"/>
    </ligand>
</feature>
<feature type="disulfide bond" evidence="6">
    <location>
        <begin position="86"/>
        <end position="111"/>
    </location>
</feature>
<dbReference type="AlphaFoldDB" id="A0A6J0T0U9"/>
<sequence>MGPQLVTLLLFQAVWNGVLGRNHSLHKRGLLELSGAIKCGTRRFPLMYLGYGCYCGPGGRGWPKDETDWCCFAHDCCYGFAEEQGCNPILRRYKWTCKDNTVVCDTVLDKCQKIICHCDREAAKCWRSARFNQHHAFWPNFLCGHTYPVCSYRSKRH</sequence>
<dbReference type="Proteomes" id="UP001652642">
    <property type="component" value="Chromosome 3"/>
</dbReference>
<accession>A0A6J0T0U9</accession>
<evidence type="ECO:0000256" key="8">
    <source>
        <dbReference type="RuleBase" id="RU361236"/>
    </source>
</evidence>
<evidence type="ECO:0000256" key="6">
    <source>
        <dbReference type="PIRSR" id="PIRSR601211-3"/>
    </source>
</evidence>
<evidence type="ECO:0000256" key="5">
    <source>
        <dbReference type="PIRSR" id="PIRSR601211-2"/>
    </source>
</evidence>
<reference evidence="11" key="1">
    <citation type="submission" date="2025-08" db="UniProtKB">
        <authorList>
            <consortium name="RefSeq"/>
        </authorList>
    </citation>
    <scope>IDENTIFICATION</scope>
</reference>
<feature type="disulfide bond" evidence="6">
    <location>
        <begin position="104"/>
        <end position="116"/>
    </location>
</feature>
<dbReference type="InterPro" id="IPR033112">
    <property type="entry name" value="PLA2_Asp_AS"/>
</dbReference>
<dbReference type="GO" id="GO:0005509">
    <property type="term" value="F:calcium ion binding"/>
    <property type="evidence" value="ECO:0007669"/>
    <property type="project" value="InterPro"/>
</dbReference>
<dbReference type="InterPro" id="IPR033113">
    <property type="entry name" value="PLA2_histidine"/>
</dbReference>
<feature type="active site" evidence="4">
    <location>
        <position position="74"/>
    </location>
</feature>
<feature type="chain" id="PRO_5044518105" description="Phospholipase A2" evidence="8">
    <location>
        <begin position="21"/>
        <end position="157"/>
    </location>
</feature>
<keyword evidence="8" id="KW-0378">Hydrolase</keyword>
<name>A0A6J0T0U9_9SAUR</name>
<protein>
    <recommendedName>
        <fullName evidence="8">Phospholipase A2</fullName>
        <ecNumber evidence="8">3.1.1.4</ecNumber>
    </recommendedName>
</protein>
<keyword evidence="5 8" id="KW-0106">Calcium</keyword>
<comment type="similarity">
    <text evidence="7">Belongs to the phospholipase A2 family.</text>
</comment>
<dbReference type="GO" id="GO:0016042">
    <property type="term" value="P:lipid catabolic process"/>
    <property type="evidence" value="ECO:0007669"/>
    <property type="project" value="InterPro"/>
</dbReference>
<feature type="disulfide bond" evidence="6">
    <location>
        <begin position="53"/>
        <end position="143"/>
    </location>
</feature>
<dbReference type="FunFam" id="1.20.90.10:FF:000001">
    <property type="entry name" value="Basic phospholipase A2 homolog"/>
    <property type="match status" value="1"/>
</dbReference>
<dbReference type="GO" id="GO:0005576">
    <property type="term" value="C:extracellular region"/>
    <property type="evidence" value="ECO:0007669"/>
    <property type="project" value="UniProtKB-SubCell"/>
</dbReference>
<dbReference type="PRINTS" id="PR00389">
    <property type="entry name" value="PHPHLIPASEA2"/>
</dbReference>
<feature type="signal peptide" evidence="8">
    <location>
        <begin position="1"/>
        <end position="20"/>
    </location>
</feature>
<dbReference type="GO" id="GO:0006644">
    <property type="term" value="P:phospholipid metabolic process"/>
    <property type="evidence" value="ECO:0007669"/>
    <property type="project" value="InterPro"/>
</dbReference>
<feature type="binding site" evidence="5">
    <location>
        <position position="56"/>
    </location>
    <ligand>
        <name>Ca(2+)</name>
        <dbReference type="ChEBI" id="CHEBI:29108"/>
    </ligand>
</feature>
<evidence type="ECO:0000256" key="2">
    <source>
        <dbReference type="ARBA" id="ARBA00022525"/>
    </source>
</evidence>
<dbReference type="GO" id="GO:0050482">
    <property type="term" value="P:arachidonate secretion"/>
    <property type="evidence" value="ECO:0007669"/>
    <property type="project" value="InterPro"/>
</dbReference>
<feature type="binding site" evidence="5">
    <location>
        <position position="75"/>
    </location>
    <ligand>
        <name>Ca(2+)</name>
        <dbReference type="ChEBI" id="CHEBI:29108"/>
    </ligand>
</feature>
<keyword evidence="5" id="KW-0479">Metal-binding</keyword>
<dbReference type="Pfam" id="PF00068">
    <property type="entry name" value="Phospholip_A2_1"/>
    <property type="match status" value="1"/>
</dbReference>
<dbReference type="RefSeq" id="XP_020640594.1">
    <property type="nucleotide sequence ID" value="XM_020784935.2"/>
</dbReference>
<dbReference type="CDD" id="cd00125">
    <property type="entry name" value="PLA2c"/>
    <property type="match status" value="1"/>
</dbReference>
<dbReference type="PROSITE" id="PS00118">
    <property type="entry name" value="PA2_HIS"/>
    <property type="match status" value="1"/>
</dbReference>
<keyword evidence="8" id="KW-0443">Lipid metabolism</keyword>
<dbReference type="InterPro" id="IPR001211">
    <property type="entry name" value="PLA2"/>
</dbReference>
<dbReference type="GO" id="GO:0047498">
    <property type="term" value="F:calcium-dependent phospholipase A2 activity"/>
    <property type="evidence" value="ECO:0007669"/>
    <property type="project" value="TreeGrafter"/>
</dbReference>
<feature type="disulfide bond" evidence="6">
    <location>
        <begin position="77"/>
        <end position="118"/>
    </location>
</feature>
<organism evidence="10 11">
    <name type="scientific">Pogona vitticeps</name>
    <name type="common">central bearded dragon</name>
    <dbReference type="NCBI Taxonomy" id="103695"/>
    <lineage>
        <taxon>Eukaryota</taxon>
        <taxon>Metazoa</taxon>
        <taxon>Chordata</taxon>
        <taxon>Craniata</taxon>
        <taxon>Vertebrata</taxon>
        <taxon>Euteleostomi</taxon>
        <taxon>Lepidosauria</taxon>
        <taxon>Squamata</taxon>
        <taxon>Bifurcata</taxon>
        <taxon>Unidentata</taxon>
        <taxon>Episquamata</taxon>
        <taxon>Toxicofera</taxon>
        <taxon>Iguania</taxon>
        <taxon>Acrodonta</taxon>
        <taxon>Agamidae</taxon>
        <taxon>Amphibolurinae</taxon>
        <taxon>Pogona</taxon>
    </lineage>
</organism>
<dbReference type="EC" id="3.1.1.4" evidence="8"/>
<feature type="active site" evidence="4">
    <location>
        <position position="119"/>
    </location>
</feature>
<evidence type="ECO:0000256" key="7">
    <source>
        <dbReference type="RuleBase" id="RU003654"/>
    </source>
</evidence>
<dbReference type="GO" id="GO:0005543">
    <property type="term" value="F:phospholipid binding"/>
    <property type="evidence" value="ECO:0007669"/>
    <property type="project" value="TreeGrafter"/>
</dbReference>
<keyword evidence="3 6" id="KW-1015">Disulfide bond</keyword>
<gene>
    <name evidence="11" type="primary">LOC110074603</name>
</gene>
<dbReference type="GeneID" id="110074603"/>
<evidence type="ECO:0000313" key="11">
    <source>
        <dbReference type="RefSeq" id="XP_020640594.1"/>
    </source>
</evidence>
<dbReference type="SUPFAM" id="SSF48619">
    <property type="entry name" value="Phospholipase A2, PLA2"/>
    <property type="match status" value="1"/>
</dbReference>
<evidence type="ECO:0000256" key="1">
    <source>
        <dbReference type="ARBA" id="ARBA00004613"/>
    </source>
</evidence>
<dbReference type="SMART" id="SM00085">
    <property type="entry name" value="PA2c"/>
    <property type="match status" value="1"/>
</dbReference>
<comment type="subcellular location">
    <subcellularLocation>
        <location evidence="1 8">Secreted</location>
    </subcellularLocation>
</comment>
<evidence type="ECO:0000256" key="4">
    <source>
        <dbReference type="PIRSR" id="PIRSR601211-1"/>
    </source>
</evidence>
<evidence type="ECO:0000313" key="10">
    <source>
        <dbReference type="Proteomes" id="UP001652642"/>
    </source>
</evidence>
<feature type="disulfide bond" evidence="6">
    <location>
        <begin position="55"/>
        <end position="71"/>
    </location>
</feature>
<keyword evidence="8" id="KW-0732">Signal</keyword>
<feature type="domain" description="Phospholipase A2-like central" evidence="9">
    <location>
        <begin position="29"/>
        <end position="144"/>
    </location>
</feature>
<keyword evidence="2 8" id="KW-0964">Secreted</keyword>
<proteinExistence type="inferred from homology"/>
<keyword evidence="10" id="KW-1185">Reference proteome</keyword>
<dbReference type="InterPro" id="IPR016090">
    <property type="entry name" value="PLA2-like_dom"/>
</dbReference>
<dbReference type="PANTHER" id="PTHR11716:SF4">
    <property type="entry name" value="GROUP 10 SECRETORY PHOSPHOLIPASE A2"/>
    <property type="match status" value="1"/>
</dbReference>
<feature type="disulfide bond" evidence="6">
    <location>
        <begin position="70"/>
        <end position="125"/>
    </location>
</feature>
<feature type="binding site" evidence="5">
    <location>
        <position position="58"/>
    </location>
    <ligand>
        <name>Ca(2+)</name>
        <dbReference type="ChEBI" id="CHEBI:29108"/>
    </ligand>
</feature>
<dbReference type="PANTHER" id="PTHR11716">
    <property type="entry name" value="PHOSPHOLIPASE A2 FAMILY MEMBER"/>
    <property type="match status" value="1"/>
</dbReference>